<protein>
    <recommendedName>
        <fullName evidence="5">TFIIS N-terminal domain-containing protein</fullName>
    </recommendedName>
</protein>
<dbReference type="InterPro" id="IPR003617">
    <property type="entry name" value="TFIIS/CRSP70_N_sub"/>
</dbReference>
<dbReference type="InterPro" id="IPR017923">
    <property type="entry name" value="TFIIS_N"/>
</dbReference>
<evidence type="ECO:0000256" key="2">
    <source>
        <dbReference type="ARBA" id="ARBA00023242"/>
    </source>
</evidence>
<feature type="region of interest" description="Disordered" evidence="4">
    <location>
        <begin position="322"/>
        <end position="450"/>
    </location>
</feature>
<evidence type="ECO:0000256" key="3">
    <source>
        <dbReference type="PROSITE-ProRule" id="PRU00649"/>
    </source>
</evidence>
<evidence type="ECO:0000256" key="4">
    <source>
        <dbReference type="SAM" id="MobiDB-lite"/>
    </source>
</evidence>
<dbReference type="EMBL" id="JAGFBR010000001">
    <property type="protein sequence ID" value="KAH0470941.1"/>
    <property type="molecule type" value="Genomic_DNA"/>
</dbReference>
<feature type="compositionally biased region" description="Polar residues" evidence="4">
    <location>
        <begin position="359"/>
        <end position="372"/>
    </location>
</feature>
<dbReference type="GO" id="GO:0005634">
    <property type="term" value="C:nucleus"/>
    <property type="evidence" value="ECO:0007669"/>
    <property type="project" value="UniProtKB-SubCell"/>
</dbReference>
<comment type="subcellular location">
    <subcellularLocation>
        <location evidence="1 3">Nucleus</location>
    </subcellularLocation>
</comment>
<dbReference type="Pfam" id="PF08711">
    <property type="entry name" value="Med26"/>
    <property type="match status" value="1"/>
</dbReference>
<evidence type="ECO:0000259" key="5">
    <source>
        <dbReference type="PROSITE" id="PS51319"/>
    </source>
</evidence>
<comment type="caution">
    <text evidence="6">The sequence shown here is derived from an EMBL/GenBank/DDBJ whole genome shotgun (WGS) entry which is preliminary data.</text>
</comment>
<dbReference type="Proteomes" id="UP000775213">
    <property type="component" value="Unassembled WGS sequence"/>
</dbReference>
<feature type="region of interest" description="Disordered" evidence="4">
    <location>
        <begin position="260"/>
        <end position="307"/>
    </location>
</feature>
<dbReference type="AlphaFoldDB" id="A0AAV7HP46"/>
<name>A0AAV7HP46_DENCH</name>
<feature type="compositionally biased region" description="Polar residues" evidence="4">
    <location>
        <begin position="425"/>
        <end position="444"/>
    </location>
</feature>
<feature type="domain" description="TFIIS N-terminal" evidence="5">
    <location>
        <begin position="135"/>
        <end position="210"/>
    </location>
</feature>
<keyword evidence="2 3" id="KW-0539">Nucleus</keyword>
<feature type="compositionally biased region" description="Basic and acidic residues" evidence="4">
    <location>
        <begin position="86"/>
        <end position="96"/>
    </location>
</feature>
<dbReference type="SMART" id="SM00509">
    <property type="entry name" value="TFS2N"/>
    <property type="match status" value="1"/>
</dbReference>
<feature type="region of interest" description="Disordered" evidence="4">
    <location>
        <begin position="77"/>
        <end position="105"/>
    </location>
</feature>
<dbReference type="PANTHER" id="PTHR46554">
    <property type="entry name" value="MEDIATOR OF RNA POLYMERASE II TRANSCRIPTION SUBUNIT 26A-RELATED"/>
    <property type="match status" value="1"/>
</dbReference>
<feature type="compositionally biased region" description="Basic and acidic residues" evidence="4">
    <location>
        <begin position="381"/>
        <end position="411"/>
    </location>
</feature>
<proteinExistence type="predicted"/>
<evidence type="ECO:0000313" key="7">
    <source>
        <dbReference type="Proteomes" id="UP000775213"/>
    </source>
</evidence>
<organism evidence="6 7">
    <name type="scientific">Dendrobium chrysotoxum</name>
    <name type="common">Orchid</name>
    <dbReference type="NCBI Taxonomy" id="161865"/>
    <lineage>
        <taxon>Eukaryota</taxon>
        <taxon>Viridiplantae</taxon>
        <taxon>Streptophyta</taxon>
        <taxon>Embryophyta</taxon>
        <taxon>Tracheophyta</taxon>
        <taxon>Spermatophyta</taxon>
        <taxon>Magnoliopsida</taxon>
        <taxon>Liliopsida</taxon>
        <taxon>Asparagales</taxon>
        <taxon>Orchidaceae</taxon>
        <taxon>Epidendroideae</taxon>
        <taxon>Malaxideae</taxon>
        <taxon>Dendrobiinae</taxon>
        <taxon>Dendrobium</taxon>
    </lineage>
</organism>
<dbReference type="SUPFAM" id="SSF47676">
    <property type="entry name" value="Conserved domain common to transcription factors TFIIS, elongin A, CRSP70"/>
    <property type="match status" value="1"/>
</dbReference>
<dbReference type="PROSITE" id="PS51319">
    <property type="entry name" value="TFIIS_N"/>
    <property type="match status" value="1"/>
</dbReference>
<dbReference type="PANTHER" id="PTHR46554:SF2">
    <property type="entry name" value="TFIIS N-TERMINAL DOMAIN-CONTAINING PROTEIN"/>
    <property type="match status" value="1"/>
</dbReference>
<evidence type="ECO:0000313" key="6">
    <source>
        <dbReference type="EMBL" id="KAH0470941.1"/>
    </source>
</evidence>
<dbReference type="InterPro" id="IPR035441">
    <property type="entry name" value="TFIIS/LEDGF_dom_sf"/>
</dbReference>
<accession>A0AAV7HP46</accession>
<sequence>MAGKSDSLDYWRKFFRSANSDIFEVVEQAIVVAAVDCPKEFRSRRDRIAEKLFTCKLSRCVGCNNVELQILDDGEDLGEEEGGGSVKREVGEKGSKMDSCNGEPEDLNRGGLSNYSYDEAEALTDVMEEESQIVGEVLRIKEVLFNKLDESDAVLYESLRRLELMQLSVETLKATEIGRAVNGLRKHNSKQIRNLVRTLIVGWKELVDEWVNATAAIADHSPDSVNPSMAYEEEGLPSPPLDEGALLATQTTSIQLSEFFDGMDDDGNFRASGDFDNIRDTERTVPQNRGPPRRHLPPRQLEVPIEKAQVSKQEIVVRQAKPHAIPSAQSKPQGIVNKPSKPSAADSGPGRPLKPSPVQKPNTQFSSVQRKLSNGPIAKSKNSEEASVDDAKLEQAKRKLHERYQQVENAKRQRTIQVMDINDLPKQSHNQRPSNMKPKNQLRNWANARR</sequence>
<dbReference type="Gene3D" id="1.20.930.10">
    <property type="entry name" value="Conserved domain common to transcription factors TFIIS, elongin A, CRSP70"/>
    <property type="match status" value="1"/>
</dbReference>
<dbReference type="CDD" id="cd00183">
    <property type="entry name" value="TFIIS_I"/>
    <property type="match status" value="1"/>
</dbReference>
<reference evidence="6 7" key="1">
    <citation type="journal article" date="2021" name="Hortic Res">
        <title>Chromosome-scale assembly of the Dendrobium chrysotoxum genome enhances the understanding of orchid evolution.</title>
        <authorList>
            <person name="Zhang Y."/>
            <person name="Zhang G.Q."/>
            <person name="Zhang D."/>
            <person name="Liu X.D."/>
            <person name="Xu X.Y."/>
            <person name="Sun W.H."/>
            <person name="Yu X."/>
            <person name="Zhu X."/>
            <person name="Wang Z.W."/>
            <person name="Zhao X."/>
            <person name="Zhong W.Y."/>
            <person name="Chen H."/>
            <person name="Yin W.L."/>
            <person name="Huang T."/>
            <person name="Niu S.C."/>
            <person name="Liu Z.J."/>
        </authorList>
    </citation>
    <scope>NUCLEOTIDE SEQUENCE [LARGE SCALE GENOMIC DNA]</scope>
    <source>
        <strain evidence="6">Lindl</strain>
    </source>
</reference>
<keyword evidence="7" id="KW-1185">Reference proteome</keyword>
<evidence type="ECO:0000256" key="1">
    <source>
        <dbReference type="ARBA" id="ARBA00004123"/>
    </source>
</evidence>
<gene>
    <name evidence="6" type="ORF">IEQ34_000664</name>
</gene>